<dbReference type="InterPro" id="IPR023393">
    <property type="entry name" value="START-like_dom_sf"/>
</dbReference>
<gene>
    <name evidence="3" type="ORF">QQX09_09185</name>
</gene>
<dbReference type="RefSeq" id="WP_301133743.1">
    <property type="nucleotide sequence ID" value="NZ_JAUHPW010000006.1"/>
</dbReference>
<comment type="similarity">
    <text evidence="1">Belongs to the AHA1 family.</text>
</comment>
<dbReference type="EMBL" id="JAUHPW010000006">
    <property type="protein sequence ID" value="MDN4476025.1"/>
    <property type="molecule type" value="Genomic_DNA"/>
</dbReference>
<accession>A0ABT8GA52</accession>
<evidence type="ECO:0000313" key="4">
    <source>
        <dbReference type="Proteomes" id="UP001172728"/>
    </source>
</evidence>
<sequence length="156" mass="17765">MDISFEAPADPPVLVSTARLAFPLPRVWTAVTEPLYVQQWWAPHGYVNRSVDMDVEPGGSWRVVQSDPEGNTFSFYGRYDRVEPQSQLTYTFISELFPDVLTWMRIDMGETPAGTMLVTSHMFPDDYHRTGYLNLGGVARMRESAERLEALLRSMA</sequence>
<dbReference type="SUPFAM" id="SSF55961">
    <property type="entry name" value="Bet v1-like"/>
    <property type="match status" value="1"/>
</dbReference>
<evidence type="ECO:0000256" key="1">
    <source>
        <dbReference type="ARBA" id="ARBA00006817"/>
    </source>
</evidence>
<protein>
    <submittedName>
        <fullName evidence="3">SRPBCC domain-containing protein</fullName>
    </submittedName>
</protein>
<keyword evidence="4" id="KW-1185">Reference proteome</keyword>
<evidence type="ECO:0000313" key="3">
    <source>
        <dbReference type="EMBL" id="MDN4476025.1"/>
    </source>
</evidence>
<dbReference type="InterPro" id="IPR013538">
    <property type="entry name" value="ASHA1/2-like_C"/>
</dbReference>
<dbReference type="Proteomes" id="UP001172728">
    <property type="component" value="Unassembled WGS sequence"/>
</dbReference>
<reference evidence="3" key="1">
    <citation type="submission" date="2023-06" db="EMBL/GenBank/DDBJ databases">
        <title>Sysu t00192.</title>
        <authorList>
            <person name="Gao L."/>
            <person name="Fang B.-Z."/>
            <person name="Li W.-J."/>
        </authorList>
    </citation>
    <scope>NUCLEOTIDE SEQUENCE</scope>
    <source>
        <strain evidence="3">SYSU T00192</strain>
    </source>
</reference>
<dbReference type="Gene3D" id="3.30.530.20">
    <property type="match status" value="1"/>
</dbReference>
<feature type="domain" description="Activator of Hsp90 ATPase homologue 1/2-like C-terminal" evidence="2">
    <location>
        <begin position="23"/>
        <end position="151"/>
    </location>
</feature>
<comment type="caution">
    <text evidence="3">The sequence shown here is derived from an EMBL/GenBank/DDBJ whole genome shotgun (WGS) entry which is preliminary data.</text>
</comment>
<organism evidence="3 4">
    <name type="scientific">Demequina litoralis</name>
    <dbReference type="NCBI Taxonomy" id="3051660"/>
    <lineage>
        <taxon>Bacteria</taxon>
        <taxon>Bacillati</taxon>
        <taxon>Actinomycetota</taxon>
        <taxon>Actinomycetes</taxon>
        <taxon>Micrococcales</taxon>
        <taxon>Demequinaceae</taxon>
        <taxon>Demequina</taxon>
    </lineage>
</organism>
<name>A0ABT8GA52_9MICO</name>
<proteinExistence type="inferred from homology"/>
<evidence type="ECO:0000259" key="2">
    <source>
        <dbReference type="Pfam" id="PF08327"/>
    </source>
</evidence>
<dbReference type="Pfam" id="PF08327">
    <property type="entry name" value="AHSA1"/>
    <property type="match status" value="1"/>
</dbReference>